<keyword evidence="2" id="KW-1185">Reference proteome</keyword>
<gene>
    <name evidence="1" type="ORF">GSTUAT00001932001</name>
</gene>
<proteinExistence type="predicted"/>
<dbReference type="Proteomes" id="UP001412239">
    <property type="component" value="Unassembled WGS sequence"/>
</dbReference>
<evidence type="ECO:0000313" key="1">
    <source>
        <dbReference type="EMBL" id="CUS13895.1"/>
    </source>
</evidence>
<evidence type="ECO:0000313" key="2">
    <source>
        <dbReference type="Proteomes" id="UP001412239"/>
    </source>
</evidence>
<dbReference type="EMBL" id="LN890965">
    <property type="protein sequence ID" value="CUS13895.1"/>
    <property type="molecule type" value="Genomic_DNA"/>
</dbReference>
<accession>A0A292Q4K9</accession>
<reference evidence="1" key="1">
    <citation type="submission" date="2015-10" db="EMBL/GenBank/DDBJ databases">
        <authorList>
            <person name="Regsiter A."/>
            <person name="william w."/>
        </authorList>
    </citation>
    <scope>NUCLEOTIDE SEQUENCE</scope>
    <source>
        <strain evidence="1">Montdore</strain>
    </source>
</reference>
<dbReference type="AlphaFoldDB" id="A0A292Q4K9"/>
<protein>
    <submittedName>
        <fullName evidence="1">Uncharacterized protein</fullName>
    </submittedName>
</protein>
<sequence>MTFSHHGSNRRAAFLALSLSGTEWGKSGRNIYLSLTCPREMMASARRPAPHEVDDLVDGTWLPRFGRPGKPPRGDEIKAGFGNLFDEGVVVEENGKRTTESIGYKEVLI</sequence>
<organism evidence="1 2">
    <name type="scientific">Tuber aestivum</name>
    <name type="common">summer truffle</name>
    <dbReference type="NCBI Taxonomy" id="59557"/>
    <lineage>
        <taxon>Eukaryota</taxon>
        <taxon>Fungi</taxon>
        <taxon>Dikarya</taxon>
        <taxon>Ascomycota</taxon>
        <taxon>Pezizomycotina</taxon>
        <taxon>Pezizomycetes</taxon>
        <taxon>Pezizales</taxon>
        <taxon>Tuberaceae</taxon>
        <taxon>Tuber</taxon>
    </lineage>
</organism>
<name>A0A292Q4K9_9PEZI</name>